<dbReference type="Proteomes" id="UP000053690">
    <property type="component" value="Unassembled WGS sequence"/>
</dbReference>
<reference evidence="2" key="1">
    <citation type="submission" date="2015-12" db="EMBL/GenBank/DDBJ databases">
        <authorList>
            <person name="Zhang G."/>
            <person name="Stingl U."/>
        </authorList>
    </citation>
    <scope>NUCLEOTIDE SEQUENCE [LARGE SCALE GENOMIC DNA]</scope>
    <source>
        <strain evidence="2">ZGT108</strain>
    </source>
</reference>
<accession>A0A0X3TW71</accession>
<organism evidence="1 2">
    <name type="scientific">Ruegeria profundi</name>
    <dbReference type="NCBI Taxonomy" id="1685378"/>
    <lineage>
        <taxon>Bacteria</taxon>
        <taxon>Pseudomonadati</taxon>
        <taxon>Pseudomonadota</taxon>
        <taxon>Alphaproteobacteria</taxon>
        <taxon>Rhodobacterales</taxon>
        <taxon>Roseobacteraceae</taxon>
        <taxon>Ruegeria</taxon>
    </lineage>
</organism>
<dbReference type="STRING" id="1685378.AVO44_07180"/>
<proteinExistence type="predicted"/>
<dbReference type="AlphaFoldDB" id="A0A0X3TW71"/>
<evidence type="ECO:0000313" key="1">
    <source>
        <dbReference type="EMBL" id="KUJ79947.1"/>
    </source>
</evidence>
<gene>
    <name evidence="1" type="ORF">AVO44_07180</name>
</gene>
<protein>
    <submittedName>
        <fullName evidence="1">Uncharacterized protein</fullName>
    </submittedName>
</protein>
<evidence type="ECO:0000313" key="2">
    <source>
        <dbReference type="Proteomes" id="UP000053690"/>
    </source>
</evidence>
<keyword evidence="2" id="KW-1185">Reference proteome</keyword>
<name>A0A0X3TW71_9RHOB</name>
<sequence>MIAGLVESKRYLVVTPLLSECERIIRDARVAFMQPEVIQDDPEIDTKKDHLIALLEARHNVVTTHAMFNNLADVEKMGLLDGYEIIIDEVMSVVDDGYRVKKKTWEQFYVNDGYVDINPDTGLITPTDLWVEHLEDVDDALSTSLYHAANAGRLYHLSDGINLAVMPEGLLKAGNSLTVYTYKAEGSIMFAYLKRLGLDPVHDTGSPEIEQRFVRQARELITVKDIRTLRGINLSYTSQTKTNSKKLDELVPKALSGLRRNRMSEVWLPDILITTPKSKWYRKGKDPKIGECGELLTPFKPGPYASGSRLSPAGHTEVRATWVPNTTRGTNDYKHCTHAIYLYDQNINPSILNWFGGPKVISNDDYALTELIQWLWRTQVRDGYPITLFLPSQRMQELLLNWLWEGQIPPNEWRKIRA</sequence>
<dbReference type="EMBL" id="LQBP01000003">
    <property type="protein sequence ID" value="KUJ79947.1"/>
    <property type="molecule type" value="Genomic_DNA"/>
</dbReference>
<comment type="caution">
    <text evidence="1">The sequence shown here is derived from an EMBL/GenBank/DDBJ whole genome shotgun (WGS) entry which is preliminary data.</text>
</comment>